<sequence>MRKLKALSKKELDQQLHADAIYLVLFILTILCFSISWAQYTAYKNDSSNLIQIQQRDKRDGANVDQILAGGSSTFNSSEGAPIVKKLKDAGEKVKQDLIEMAPRNNFDHILGSSMFIIFPITMVIYTISYAYRELKNNQLKIKARMNGIQSVILSKMISLGVITFLSLLFICLSSLIFQLGFNNFIHIPNKLALTRYLADGQSYLSQAPVQFLSVFGLSLIAVIVSYYLTLLLKRRWLVGILMFGYFFGVPVLGPFDFKQNALRLYSTLFHQSGTFTPVQINGNFTIIGFVGCCLITGLIASAIDYIVTRNHYLTHPL</sequence>
<dbReference type="Proteomes" id="UP000294668">
    <property type="component" value="Unassembled WGS sequence"/>
</dbReference>
<proteinExistence type="predicted"/>
<feature type="transmembrane region" description="Helical" evidence="1">
    <location>
        <begin position="237"/>
        <end position="256"/>
    </location>
</feature>
<gene>
    <name evidence="3" type="ORF">C5L28_000789</name>
    <name evidence="2" type="ORF">LPKJCM_02059</name>
</gene>
<protein>
    <submittedName>
        <fullName evidence="2">Uncharacterized protein</fullName>
    </submittedName>
</protein>
<keyword evidence="1" id="KW-1133">Transmembrane helix</keyword>
<keyword evidence="1" id="KW-0812">Transmembrane</keyword>
<evidence type="ECO:0000256" key="1">
    <source>
        <dbReference type="SAM" id="Phobius"/>
    </source>
</evidence>
<dbReference type="RefSeq" id="WP_057961497.1">
    <property type="nucleotide sequence ID" value="NZ_BAAAXO010000078.1"/>
</dbReference>
<reference evidence="2 4" key="1">
    <citation type="journal article" date="2017" name="Biosci Microbiota Food Health">
        <title>Genomic characterization reconfirms the taxonomic status of Lactobacillus parakefiri.</title>
        <authorList>
            <person name="Tanizawa Y."/>
            <person name="Kobayashi H."/>
            <person name="Kaminuma E."/>
            <person name="Sakamoto M."/>
            <person name="Ohkuma M."/>
            <person name="Nakamura Y."/>
            <person name="Arita M."/>
            <person name="Tohno M."/>
        </authorList>
    </citation>
    <scope>NUCLEOTIDE SEQUENCE [LARGE SCALE GENOMIC DNA]</scope>
    <source>
        <strain evidence="2 4">JCM 8573</strain>
    </source>
</reference>
<evidence type="ECO:0000313" key="3">
    <source>
        <dbReference type="EMBL" id="TDG88967.1"/>
    </source>
</evidence>
<dbReference type="EMBL" id="BDGB01000103">
    <property type="protein sequence ID" value="GAW72926.1"/>
    <property type="molecule type" value="Genomic_DNA"/>
</dbReference>
<dbReference type="Proteomes" id="UP000214739">
    <property type="component" value="Unassembled WGS sequence"/>
</dbReference>
<feature type="transmembrane region" description="Helical" evidence="1">
    <location>
        <begin position="210"/>
        <end position="230"/>
    </location>
</feature>
<keyword evidence="1" id="KW-0472">Membrane</keyword>
<organism evidence="2 4">
    <name type="scientific">Lentilactobacillus parakefiri</name>
    <dbReference type="NCBI Taxonomy" id="152332"/>
    <lineage>
        <taxon>Bacteria</taxon>
        <taxon>Bacillati</taxon>
        <taxon>Bacillota</taxon>
        <taxon>Bacilli</taxon>
        <taxon>Lactobacillales</taxon>
        <taxon>Lactobacillaceae</taxon>
        <taxon>Lentilactobacillus</taxon>
    </lineage>
</organism>
<comment type="caution">
    <text evidence="2">The sequence shown here is derived from an EMBL/GenBank/DDBJ whole genome shotgun (WGS) entry which is preliminary data.</text>
</comment>
<dbReference type="OrthoDB" id="2324650at2"/>
<feature type="transmembrane region" description="Helical" evidence="1">
    <location>
        <begin position="285"/>
        <end position="308"/>
    </location>
</feature>
<feature type="transmembrane region" description="Helical" evidence="1">
    <location>
        <begin position="110"/>
        <end position="132"/>
    </location>
</feature>
<dbReference type="EMBL" id="PUFL01000083">
    <property type="protein sequence ID" value="TDG88967.1"/>
    <property type="molecule type" value="Genomic_DNA"/>
</dbReference>
<accession>A0A224V7B4</accession>
<keyword evidence="5" id="KW-1185">Reference proteome</keyword>
<name>A0A224V7B4_9LACO</name>
<feature type="transmembrane region" description="Helical" evidence="1">
    <location>
        <begin position="20"/>
        <end position="40"/>
    </location>
</feature>
<reference evidence="3 5" key="2">
    <citation type="journal article" date="2019" name="Appl. Microbiol. Biotechnol.">
        <title>Uncovering carbohydrate metabolism through a genotype-phenotype association study of 56 lactic acid bacteria genomes.</title>
        <authorList>
            <person name="Buron-Moles G."/>
            <person name="Chailyan A."/>
            <person name="Dolejs I."/>
            <person name="Forster J."/>
            <person name="Miks M.H."/>
        </authorList>
    </citation>
    <scope>NUCLEOTIDE SEQUENCE [LARGE SCALE GENOMIC DNA]</scope>
    <source>
        <strain evidence="3 5">DSM 10551</strain>
    </source>
</reference>
<feature type="transmembrane region" description="Helical" evidence="1">
    <location>
        <begin position="153"/>
        <end position="178"/>
    </location>
</feature>
<evidence type="ECO:0000313" key="5">
    <source>
        <dbReference type="Proteomes" id="UP000294668"/>
    </source>
</evidence>
<evidence type="ECO:0000313" key="2">
    <source>
        <dbReference type="EMBL" id="GAW72926.1"/>
    </source>
</evidence>
<reference evidence="3" key="3">
    <citation type="submission" date="2019-02" db="EMBL/GenBank/DDBJ databases">
        <authorList>
            <person name="Buron G."/>
            <person name="Chaylann A."/>
            <person name="Dolejs I."/>
            <person name="Forster J."/>
            <person name="Miks M.H."/>
        </authorList>
    </citation>
    <scope>NUCLEOTIDE SEQUENCE</scope>
    <source>
        <strain evidence="3">DSM 10551</strain>
    </source>
</reference>
<evidence type="ECO:0000313" key="4">
    <source>
        <dbReference type="Proteomes" id="UP000214739"/>
    </source>
</evidence>
<dbReference type="AlphaFoldDB" id="A0A224V7B4"/>